<evidence type="ECO:0000313" key="4">
    <source>
        <dbReference type="Proteomes" id="UP000187209"/>
    </source>
</evidence>
<name>A0A1R2B3T1_9CILI</name>
<gene>
    <name evidence="3" type="ORF">SteCoe_30386</name>
</gene>
<evidence type="ECO:0000256" key="1">
    <source>
        <dbReference type="SAM" id="Coils"/>
    </source>
</evidence>
<reference evidence="3 4" key="1">
    <citation type="submission" date="2016-11" db="EMBL/GenBank/DDBJ databases">
        <title>The macronuclear genome of Stentor coeruleus: a giant cell with tiny introns.</title>
        <authorList>
            <person name="Slabodnick M."/>
            <person name="Ruby J.G."/>
            <person name="Reiff S.B."/>
            <person name="Swart E.C."/>
            <person name="Gosai S."/>
            <person name="Prabakaran S."/>
            <person name="Witkowska E."/>
            <person name="Larue G.E."/>
            <person name="Fisher S."/>
            <person name="Freeman R.M."/>
            <person name="Gunawardena J."/>
            <person name="Chu W."/>
            <person name="Stover N.A."/>
            <person name="Gregory B.D."/>
            <person name="Nowacki M."/>
            <person name="Derisi J."/>
            <person name="Roy S.W."/>
            <person name="Marshall W.F."/>
            <person name="Sood P."/>
        </authorList>
    </citation>
    <scope>NUCLEOTIDE SEQUENCE [LARGE SCALE GENOMIC DNA]</scope>
    <source>
        <strain evidence="3">WM001</strain>
    </source>
</reference>
<dbReference type="Proteomes" id="UP000187209">
    <property type="component" value="Unassembled WGS sequence"/>
</dbReference>
<feature type="compositionally biased region" description="Polar residues" evidence="2">
    <location>
        <begin position="98"/>
        <end position="110"/>
    </location>
</feature>
<dbReference type="AlphaFoldDB" id="A0A1R2B3T1"/>
<proteinExistence type="predicted"/>
<comment type="caution">
    <text evidence="3">The sequence shown here is derived from an EMBL/GenBank/DDBJ whole genome shotgun (WGS) entry which is preliminary data.</text>
</comment>
<dbReference type="EMBL" id="MPUH01000992">
    <property type="protein sequence ID" value="OMJ71422.1"/>
    <property type="molecule type" value="Genomic_DNA"/>
</dbReference>
<keyword evidence="1" id="KW-0175">Coiled coil</keyword>
<dbReference type="OrthoDB" id="320723at2759"/>
<dbReference type="Gene3D" id="1.10.287.1490">
    <property type="match status" value="1"/>
</dbReference>
<organism evidence="3 4">
    <name type="scientific">Stentor coeruleus</name>
    <dbReference type="NCBI Taxonomy" id="5963"/>
    <lineage>
        <taxon>Eukaryota</taxon>
        <taxon>Sar</taxon>
        <taxon>Alveolata</taxon>
        <taxon>Ciliophora</taxon>
        <taxon>Postciliodesmatophora</taxon>
        <taxon>Heterotrichea</taxon>
        <taxon>Heterotrichida</taxon>
        <taxon>Stentoridae</taxon>
        <taxon>Stentor</taxon>
    </lineage>
</organism>
<feature type="coiled-coil region" evidence="1">
    <location>
        <begin position="125"/>
        <end position="192"/>
    </location>
</feature>
<evidence type="ECO:0000256" key="2">
    <source>
        <dbReference type="SAM" id="MobiDB-lite"/>
    </source>
</evidence>
<keyword evidence="4" id="KW-1185">Reference proteome</keyword>
<feature type="region of interest" description="Disordered" evidence="2">
    <location>
        <begin position="98"/>
        <end position="120"/>
    </location>
</feature>
<accession>A0A1R2B3T1</accession>
<sequence>MEDLNIVKSWEVQLRKEIEGLKDCKDHVVNDSSIPKTVKERFIDVLRTLKMNMIQVMAKCTQLRTDDIPSKALKVRIEKLKFEFDEVQKSLDQLMSTVQAKPSSNRSFKSGSRDEETPAAVSRDIADLRNIVKKLQDQLEDHRHVDLEQSIETLESENQELRMNLSHIQEENTEAYEMIHNLRSRVERLEASLPENNTRDSFKAGISEVPKKRMLLKPSTHAEDLLRAT</sequence>
<protein>
    <submittedName>
        <fullName evidence="3">Uncharacterized protein</fullName>
    </submittedName>
</protein>
<evidence type="ECO:0000313" key="3">
    <source>
        <dbReference type="EMBL" id="OMJ71422.1"/>
    </source>
</evidence>